<dbReference type="Proteomes" id="UP000008908">
    <property type="component" value="Chromosome"/>
</dbReference>
<keyword evidence="2" id="KW-1185">Reference proteome</keyword>
<dbReference type="STRING" id="886377.Murru_1503"/>
<reference evidence="1 2" key="2">
    <citation type="journal article" date="2012" name="Stand. Genomic Sci.">
        <title>Complete genome sequence of the facultatively anaerobic, appendaged bacterium Muricauda ruestringensis type strain (B1(T)).</title>
        <authorList>
            <person name="Huntemann M."/>
            <person name="Teshima H."/>
            <person name="Lapidus A."/>
            <person name="Nolan M."/>
            <person name="Lucas S."/>
            <person name="Hammon N."/>
            <person name="Deshpande S."/>
            <person name="Cheng J.F."/>
            <person name="Tapia R."/>
            <person name="Goodwin L.A."/>
            <person name="Pitluck S."/>
            <person name="Liolios K."/>
            <person name="Pagani I."/>
            <person name="Ivanova N."/>
            <person name="Mavromatis K."/>
            <person name="Mikhailova N."/>
            <person name="Pati A."/>
            <person name="Chen A."/>
            <person name="Palaniappan K."/>
            <person name="Land M."/>
            <person name="Hauser L."/>
            <person name="Pan C."/>
            <person name="Brambilla E.M."/>
            <person name="Rohde M."/>
            <person name="Spring S."/>
            <person name="Goker M."/>
            <person name="Detter J.C."/>
            <person name="Bristow J."/>
            <person name="Eisen J.A."/>
            <person name="Markowitz V."/>
            <person name="Hugenholtz P."/>
            <person name="Kyrpides N.C."/>
            <person name="Klenk H.P."/>
            <person name="Woyke T."/>
        </authorList>
    </citation>
    <scope>NUCLEOTIDE SEQUENCE [LARGE SCALE GENOMIC DNA]</scope>
    <source>
        <strain evidence="2">DSM 13258 / LMG 19739 / B1</strain>
    </source>
</reference>
<dbReference type="EMBL" id="CP002999">
    <property type="protein sequence ID" value="AEM70544.1"/>
    <property type="molecule type" value="Genomic_DNA"/>
</dbReference>
<dbReference type="HOGENOM" id="CLU_2991828_0_0_10"/>
<accession>G2PQE9</accession>
<sequence length="57" mass="6486">MPKIIGIAIGKQTFDVYFKKENKMFLGVCLLSPSTFKKLIKDFPKANQVVMETFGPF</sequence>
<dbReference type="AlphaFoldDB" id="G2PQE9"/>
<reference evidence="2" key="1">
    <citation type="submission" date="2011-08" db="EMBL/GenBank/DDBJ databases">
        <title>The complete genome of Muricauda ruestringensis DSM 13258.</title>
        <authorList>
            <person name="Lucas S."/>
            <person name="Han J."/>
            <person name="Lapidus A."/>
            <person name="Bruce D."/>
            <person name="Goodwin L."/>
            <person name="Pitluck S."/>
            <person name="Peters L."/>
            <person name="Kyrpides N."/>
            <person name="Mavromatis K."/>
            <person name="Ivanova N."/>
            <person name="Ovchinnikova G."/>
            <person name="Teshima H."/>
            <person name="Detter J.C."/>
            <person name="Tapia R."/>
            <person name="Han C."/>
            <person name="Land M."/>
            <person name="Hauser L."/>
            <person name="Markowitz V."/>
            <person name="Cheng J.-F."/>
            <person name="Hugenholtz P."/>
            <person name="Woyke T."/>
            <person name="Wu D."/>
            <person name="Spring S."/>
            <person name="Schroeder M."/>
            <person name="Brambilla E."/>
            <person name="Klenk H.-P."/>
            <person name="Eisen J.A."/>
        </authorList>
    </citation>
    <scope>NUCLEOTIDE SEQUENCE [LARGE SCALE GENOMIC DNA]</scope>
    <source>
        <strain evidence="2">DSM 13258 / LMG 19739 / B1</strain>
    </source>
</reference>
<protein>
    <submittedName>
        <fullName evidence="1">Uncharacterized protein</fullName>
    </submittedName>
</protein>
<proteinExistence type="predicted"/>
<organism evidence="1 2">
    <name type="scientific">Allomuricauda ruestringensis (strain DSM 13258 / CIP 107369 / LMG 19739 / B1)</name>
    <name type="common">Muricauda ruestringensis</name>
    <dbReference type="NCBI Taxonomy" id="886377"/>
    <lineage>
        <taxon>Bacteria</taxon>
        <taxon>Pseudomonadati</taxon>
        <taxon>Bacteroidota</taxon>
        <taxon>Flavobacteriia</taxon>
        <taxon>Flavobacteriales</taxon>
        <taxon>Flavobacteriaceae</taxon>
        <taxon>Flagellimonas</taxon>
    </lineage>
</organism>
<evidence type="ECO:0000313" key="1">
    <source>
        <dbReference type="EMBL" id="AEM70544.1"/>
    </source>
</evidence>
<gene>
    <name evidence="1" type="ordered locus">Murru_1503</name>
</gene>
<dbReference type="KEGG" id="mrs:Murru_1503"/>
<evidence type="ECO:0000313" key="2">
    <source>
        <dbReference type="Proteomes" id="UP000008908"/>
    </source>
</evidence>
<name>G2PQE9_ALLRU</name>